<organism evidence="4 5">
    <name type="scientific">Linum tenue</name>
    <dbReference type="NCBI Taxonomy" id="586396"/>
    <lineage>
        <taxon>Eukaryota</taxon>
        <taxon>Viridiplantae</taxon>
        <taxon>Streptophyta</taxon>
        <taxon>Embryophyta</taxon>
        <taxon>Tracheophyta</taxon>
        <taxon>Spermatophyta</taxon>
        <taxon>Magnoliopsida</taxon>
        <taxon>eudicotyledons</taxon>
        <taxon>Gunneridae</taxon>
        <taxon>Pentapetalae</taxon>
        <taxon>rosids</taxon>
        <taxon>fabids</taxon>
        <taxon>Malpighiales</taxon>
        <taxon>Linaceae</taxon>
        <taxon>Linum</taxon>
    </lineage>
</organism>
<evidence type="ECO:0000256" key="2">
    <source>
        <dbReference type="ARBA" id="ARBA00022737"/>
    </source>
</evidence>
<keyword evidence="2" id="KW-0677">Repeat</keyword>
<protein>
    <recommendedName>
        <fullName evidence="3">F-box domain-containing protein</fullName>
    </recommendedName>
</protein>
<gene>
    <name evidence="4" type="ORF">LITE_LOCUS39168</name>
</gene>
<proteinExistence type="predicted"/>
<reference evidence="4" key="1">
    <citation type="submission" date="2022-08" db="EMBL/GenBank/DDBJ databases">
        <authorList>
            <person name="Gutierrez-Valencia J."/>
        </authorList>
    </citation>
    <scope>NUCLEOTIDE SEQUENCE</scope>
</reference>
<dbReference type="InterPro" id="IPR057499">
    <property type="entry name" value="Kelch_FKB95"/>
</dbReference>
<dbReference type="SMART" id="SM00612">
    <property type="entry name" value="Kelch"/>
    <property type="match status" value="2"/>
</dbReference>
<dbReference type="CDD" id="cd22152">
    <property type="entry name" value="F-box_AtAFR-like"/>
    <property type="match status" value="1"/>
</dbReference>
<dbReference type="PANTHER" id="PTHR46344:SF26">
    <property type="entry name" value="F-BOX DOMAIN-CONTAINING PROTEIN"/>
    <property type="match status" value="1"/>
</dbReference>
<dbReference type="InterPro" id="IPR006652">
    <property type="entry name" value="Kelch_1"/>
</dbReference>
<keyword evidence="1" id="KW-0880">Kelch repeat</keyword>
<accession>A0AAV0PNL0</accession>
<sequence>MGDGCRSTDPLGAEDTELLRGLPNDITLYCLARVPRKYHTVLKCVSKRWRELVCSEEWLDYRRKNNLAETWIYALCRGTFDQLRLYVLDPNSQRRCWKLIPVVPDRCLKRKGMGFEAFGKKIYLMGGCGWSEDTTDEVYCYDVPRNSWAEVTSLSTARCYFACEILDGKIYAIGGLGSNPSDLHSWDCFDPHTSTCESHPYTNILSEIDDSMVLDEKIYSLCGLYGYASRVYGVVYDPLHDTWQYADADLVSGWRGPAVIVDGDFYVLDQSSGTKLMMWDKQKREWVAVGRLSALLTRPPCRLAAIGKKIFIVGKGLCTVVVDIGQTGNNVEGVLVSSSIPGLDCQDEIISCTCVSI</sequence>
<dbReference type="SMART" id="SM00256">
    <property type="entry name" value="FBOX"/>
    <property type="match status" value="1"/>
</dbReference>
<dbReference type="AlphaFoldDB" id="A0AAV0PNL0"/>
<dbReference type="Pfam" id="PF25210">
    <property type="entry name" value="Kelch_FKB95"/>
    <property type="match status" value="1"/>
</dbReference>
<dbReference type="InterPro" id="IPR015915">
    <property type="entry name" value="Kelch-typ_b-propeller"/>
</dbReference>
<feature type="domain" description="F-box" evidence="3">
    <location>
        <begin position="22"/>
        <end position="61"/>
    </location>
</feature>
<dbReference type="Pfam" id="PF00646">
    <property type="entry name" value="F-box"/>
    <property type="match status" value="1"/>
</dbReference>
<dbReference type="Proteomes" id="UP001154282">
    <property type="component" value="Unassembled WGS sequence"/>
</dbReference>
<dbReference type="PANTHER" id="PTHR46344">
    <property type="entry name" value="OS02G0202900 PROTEIN"/>
    <property type="match status" value="1"/>
</dbReference>
<keyword evidence="5" id="KW-1185">Reference proteome</keyword>
<comment type="caution">
    <text evidence="4">The sequence shown here is derived from an EMBL/GenBank/DDBJ whole genome shotgun (WGS) entry which is preliminary data.</text>
</comment>
<dbReference type="EMBL" id="CAMGYJ010000009">
    <property type="protein sequence ID" value="CAI0472142.1"/>
    <property type="molecule type" value="Genomic_DNA"/>
</dbReference>
<name>A0AAV0PNL0_9ROSI</name>
<evidence type="ECO:0000313" key="4">
    <source>
        <dbReference type="EMBL" id="CAI0472142.1"/>
    </source>
</evidence>
<dbReference type="SUPFAM" id="SSF117281">
    <property type="entry name" value="Kelch motif"/>
    <property type="match status" value="1"/>
</dbReference>
<evidence type="ECO:0000256" key="1">
    <source>
        <dbReference type="ARBA" id="ARBA00022441"/>
    </source>
</evidence>
<evidence type="ECO:0000313" key="5">
    <source>
        <dbReference type="Proteomes" id="UP001154282"/>
    </source>
</evidence>
<dbReference type="InterPro" id="IPR036047">
    <property type="entry name" value="F-box-like_dom_sf"/>
</dbReference>
<dbReference type="SUPFAM" id="SSF81383">
    <property type="entry name" value="F-box domain"/>
    <property type="match status" value="1"/>
</dbReference>
<dbReference type="InterPro" id="IPR001810">
    <property type="entry name" value="F-box_dom"/>
</dbReference>
<dbReference type="Gene3D" id="2.120.10.80">
    <property type="entry name" value="Kelch-type beta propeller"/>
    <property type="match status" value="1"/>
</dbReference>
<evidence type="ECO:0000259" key="3">
    <source>
        <dbReference type="SMART" id="SM00256"/>
    </source>
</evidence>